<gene>
    <name evidence="2" type="ORF">LZ518_00670</name>
</gene>
<feature type="chain" id="PRO_5045212838" description="Secreted protein" evidence="1">
    <location>
        <begin position="22"/>
        <end position="83"/>
    </location>
</feature>
<keyword evidence="3" id="KW-1185">Reference proteome</keyword>
<keyword evidence="1" id="KW-0732">Signal</keyword>
<protein>
    <recommendedName>
        <fullName evidence="4">Secreted protein</fullName>
    </recommendedName>
</protein>
<dbReference type="Proteomes" id="UP001165383">
    <property type="component" value="Unassembled WGS sequence"/>
</dbReference>
<evidence type="ECO:0000313" key="2">
    <source>
        <dbReference type="EMBL" id="MCL6739657.1"/>
    </source>
</evidence>
<sequence>MARKALLVAIGLAAIASPALAANPDPVPAEPPAGTPETLYCMRVEPETGSRVEAIHCWTRAQWAEQEVDVDRDWAREGVRVIG</sequence>
<dbReference type="RefSeq" id="WP_249914140.1">
    <property type="nucleotide sequence ID" value="NZ_JAMGBB010000001.1"/>
</dbReference>
<organism evidence="2 3">
    <name type="scientific">Sphingomonas brevis</name>
    <dbReference type="NCBI Taxonomy" id="2908206"/>
    <lineage>
        <taxon>Bacteria</taxon>
        <taxon>Pseudomonadati</taxon>
        <taxon>Pseudomonadota</taxon>
        <taxon>Alphaproteobacteria</taxon>
        <taxon>Sphingomonadales</taxon>
        <taxon>Sphingomonadaceae</taxon>
        <taxon>Sphingomonas</taxon>
    </lineage>
</organism>
<name>A0ABT0S684_9SPHN</name>
<evidence type="ECO:0008006" key="4">
    <source>
        <dbReference type="Google" id="ProtNLM"/>
    </source>
</evidence>
<proteinExistence type="predicted"/>
<accession>A0ABT0S684</accession>
<dbReference type="EMBL" id="JAMGBB010000001">
    <property type="protein sequence ID" value="MCL6739657.1"/>
    <property type="molecule type" value="Genomic_DNA"/>
</dbReference>
<feature type="signal peptide" evidence="1">
    <location>
        <begin position="1"/>
        <end position="21"/>
    </location>
</feature>
<reference evidence="2" key="1">
    <citation type="submission" date="2022-05" db="EMBL/GenBank/DDBJ databases">
        <authorList>
            <person name="Jo J.-H."/>
            <person name="Im W.-T."/>
        </authorList>
    </citation>
    <scope>NUCLEOTIDE SEQUENCE</scope>
    <source>
        <strain evidence="2">RB56-2</strain>
    </source>
</reference>
<evidence type="ECO:0000313" key="3">
    <source>
        <dbReference type="Proteomes" id="UP001165383"/>
    </source>
</evidence>
<evidence type="ECO:0000256" key="1">
    <source>
        <dbReference type="SAM" id="SignalP"/>
    </source>
</evidence>
<comment type="caution">
    <text evidence="2">The sequence shown here is derived from an EMBL/GenBank/DDBJ whole genome shotgun (WGS) entry which is preliminary data.</text>
</comment>